<evidence type="ECO:0000256" key="1">
    <source>
        <dbReference type="SAM" id="Phobius"/>
    </source>
</evidence>
<keyword evidence="1" id="KW-1133">Transmembrane helix</keyword>
<proteinExistence type="predicted"/>
<dbReference type="EMBL" id="ML119147">
    <property type="protein sequence ID" value="RPB09941.1"/>
    <property type="molecule type" value="Genomic_DNA"/>
</dbReference>
<dbReference type="AlphaFoldDB" id="A0A3N4KNL1"/>
<dbReference type="Proteomes" id="UP000277580">
    <property type="component" value="Unassembled WGS sequence"/>
</dbReference>
<reference evidence="2 3" key="1">
    <citation type="journal article" date="2018" name="Nat. Ecol. Evol.">
        <title>Pezizomycetes genomes reveal the molecular basis of ectomycorrhizal truffle lifestyle.</title>
        <authorList>
            <person name="Murat C."/>
            <person name="Payen T."/>
            <person name="Noel B."/>
            <person name="Kuo A."/>
            <person name="Morin E."/>
            <person name="Chen J."/>
            <person name="Kohler A."/>
            <person name="Krizsan K."/>
            <person name="Balestrini R."/>
            <person name="Da Silva C."/>
            <person name="Montanini B."/>
            <person name="Hainaut M."/>
            <person name="Levati E."/>
            <person name="Barry K.W."/>
            <person name="Belfiori B."/>
            <person name="Cichocki N."/>
            <person name="Clum A."/>
            <person name="Dockter R.B."/>
            <person name="Fauchery L."/>
            <person name="Guy J."/>
            <person name="Iotti M."/>
            <person name="Le Tacon F."/>
            <person name="Lindquist E.A."/>
            <person name="Lipzen A."/>
            <person name="Malagnac F."/>
            <person name="Mello A."/>
            <person name="Molinier V."/>
            <person name="Miyauchi S."/>
            <person name="Poulain J."/>
            <person name="Riccioni C."/>
            <person name="Rubini A."/>
            <person name="Sitrit Y."/>
            <person name="Splivallo R."/>
            <person name="Traeger S."/>
            <person name="Wang M."/>
            <person name="Zifcakova L."/>
            <person name="Wipf D."/>
            <person name="Zambonelli A."/>
            <person name="Paolocci F."/>
            <person name="Nowrousian M."/>
            <person name="Ottonello S."/>
            <person name="Baldrian P."/>
            <person name="Spatafora J.W."/>
            <person name="Henrissat B."/>
            <person name="Nagy L.G."/>
            <person name="Aury J.M."/>
            <person name="Wincker P."/>
            <person name="Grigoriev I.V."/>
            <person name="Bonfante P."/>
            <person name="Martin F.M."/>
        </authorList>
    </citation>
    <scope>NUCLEOTIDE SEQUENCE [LARGE SCALE GENOMIC DNA]</scope>
    <source>
        <strain evidence="2 3">CCBAS932</strain>
    </source>
</reference>
<gene>
    <name evidence="2" type="ORF">P167DRAFT_538049</name>
</gene>
<evidence type="ECO:0000313" key="2">
    <source>
        <dbReference type="EMBL" id="RPB09941.1"/>
    </source>
</evidence>
<keyword evidence="1" id="KW-0812">Transmembrane</keyword>
<sequence length="77" mass="7835">MVDANQVFGIAYAAVLVFLHNAFVAVAPSSSPTAIGNEPDTPRVYDLEAGVVGLRRNQDTEVEEGEGAVAGGAACAS</sequence>
<organism evidence="2 3">
    <name type="scientific">Morchella conica CCBAS932</name>
    <dbReference type="NCBI Taxonomy" id="1392247"/>
    <lineage>
        <taxon>Eukaryota</taxon>
        <taxon>Fungi</taxon>
        <taxon>Dikarya</taxon>
        <taxon>Ascomycota</taxon>
        <taxon>Pezizomycotina</taxon>
        <taxon>Pezizomycetes</taxon>
        <taxon>Pezizales</taxon>
        <taxon>Morchellaceae</taxon>
        <taxon>Morchella</taxon>
    </lineage>
</organism>
<dbReference type="OrthoDB" id="10389401at2759"/>
<evidence type="ECO:0000313" key="3">
    <source>
        <dbReference type="Proteomes" id="UP000277580"/>
    </source>
</evidence>
<name>A0A3N4KNL1_9PEZI</name>
<feature type="transmembrane region" description="Helical" evidence="1">
    <location>
        <begin position="6"/>
        <end position="27"/>
    </location>
</feature>
<keyword evidence="3" id="KW-1185">Reference proteome</keyword>
<dbReference type="InParanoid" id="A0A3N4KNL1"/>
<protein>
    <submittedName>
        <fullName evidence="2">Uncharacterized protein</fullName>
    </submittedName>
</protein>
<accession>A0A3N4KNL1</accession>
<keyword evidence="1" id="KW-0472">Membrane</keyword>